<sequence>MRVRKHTSTAYTPVPRTRLSPTAAFVMCRYVTGAVDRVSRYPALLDEVGRSAKLDKAELAVLVRDRLRHIRSLDGFMRVTGVVKERQLDDLNEDCWSHVRRYLATDDVKCGAVNNG</sequence>
<reference evidence="1" key="2">
    <citation type="submission" date="2021-09" db="EMBL/GenBank/DDBJ databases">
        <authorList>
            <person name="Jia N."/>
            <person name="Wang J."/>
            <person name="Shi W."/>
            <person name="Du L."/>
            <person name="Sun Y."/>
            <person name="Zhan W."/>
            <person name="Jiang J."/>
            <person name="Wang Q."/>
            <person name="Zhang B."/>
            <person name="Ji P."/>
            <person name="Sakyi L.B."/>
            <person name="Cui X."/>
            <person name="Yuan T."/>
            <person name="Jiang B."/>
            <person name="Yang W."/>
            <person name="Lam T.T.-Y."/>
            <person name="Chang Q."/>
            <person name="Ding S."/>
            <person name="Wang X."/>
            <person name="Zhu J."/>
            <person name="Ruan X."/>
            <person name="Zhao L."/>
            <person name="Wei J."/>
            <person name="Que T."/>
            <person name="Du C."/>
            <person name="Cheng J."/>
            <person name="Dai P."/>
            <person name="Han X."/>
            <person name="Huang E."/>
            <person name="Gao Y."/>
            <person name="Liu J."/>
            <person name="Shao H."/>
            <person name="Ye R."/>
            <person name="Li L."/>
            <person name="Wei W."/>
            <person name="Wang X."/>
            <person name="Wang C."/>
            <person name="Huo Q."/>
            <person name="Li W."/>
            <person name="Guo W."/>
            <person name="Chen H."/>
            <person name="Chen S."/>
            <person name="Zhou L."/>
            <person name="Zhou L."/>
            <person name="Ni X."/>
            <person name="Tian J."/>
            <person name="Zhou Y."/>
            <person name="Sheng Y."/>
            <person name="Liu T."/>
            <person name="Pan Y."/>
            <person name="Xia L."/>
            <person name="Li J."/>
            <person name="Zhao F."/>
            <person name="Cao W."/>
        </authorList>
    </citation>
    <scope>NUCLEOTIDE SEQUENCE</scope>
    <source>
        <strain evidence="1">Rsan-2018</strain>
        <tissue evidence="1">Larvae</tissue>
    </source>
</reference>
<keyword evidence="2" id="KW-1185">Reference proteome</keyword>
<dbReference type="EMBL" id="JABSTV010001246">
    <property type="protein sequence ID" value="KAH7976467.1"/>
    <property type="molecule type" value="Genomic_DNA"/>
</dbReference>
<organism evidence="1 2">
    <name type="scientific">Rhipicephalus sanguineus</name>
    <name type="common">Brown dog tick</name>
    <name type="synonym">Ixodes sanguineus</name>
    <dbReference type="NCBI Taxonomy" id="34632"/>
    <lineage>
        <taxon>Eukaryota</taxon>
        <taxon>Metazoa</taxon>
        <taxon>Ecdysozoa</taxon>
        <taxon>Arthropoda</taxon>
        <taxon>Chelicerata</taxon>
        <taxon>Arachnida</taxon>
        <taxon>Acari</taxon>
        <taxon>Parasitiformes</taxon>
        <taxon>Ixodida</taxon>
        <taxon>Ixodoidea</taxon>
        <taxon>Ixodidae</taxon>
        <taxon>Rhipicephalinae</taxon>
        <taxon>Rhipicephalus</taxon>
        <taxon>Rhipicephalus</taxon>
    </lineage>
</organism>
<gene>
    <name evidence="1" type="ORF">HPB52_014398</name>
</gene>
<comment type="caution">
    <text evidence="1">The sequence shown here is derived from an EMBL/GenBank/DDBJ whole genome shotgun (WGS) entry which is preliminary data.</text>
</comment>
<proteinExistence type="predicted"/>
<evidence type="ECO:0000313" key="1">
    <source>
        <dbReference type="EMBL" id="KAH7976467.1"/>
    </source>
</evidence>
<dbReference type="AlphaFoldDB" id="A0A9D4T5Q4"/>
<name>A0A9D4T5Q4_RHISA</name>
<protein>
    <submittedName>
        <fullName evidence="1">Uncharacterized protein</fullName>
    </submittedName>
</protein>
<dbReference type="VEuPathDB" id="VectorBase:RSAN_049191"/>
<dbReference type="Proteomes" id="UP000821837">
    <property type="component" value="Chromosome 10"/>
</dbReference>
<accession>A0A9D4T5Q4</accession>
<evidence type="ECO:0000313" key="2">
    <source>
        <dbReference type="Proteomes" id="UP000821837"/>
    </source>
</evidence>
<reference evidence="1" key="1">
    <citation type="journal article" date="2020" name="Cell">
        <title>Large-Scale Comparative Analyses of Tick Genomes Elucidate Their Genetic Diversity and Vector Capacities.</title>
        <authorList>
            <consortium name="Tick Genome and Microbiome Consortium (TIGMIC)"/>
            <person name="Jia N."/>
            <person name="Wang J."/>
            <person name="Shi W."/>
            <person name="Du L."/>
            <person name="Sun Y."/>
            <person name="Zhan W."/>
            <person name="Jiang J.F."/>
            <person name="Wang Q."/>
            <person name="Zhang B."/>
            <person name="Ji P."/>
            <person name="Bell-Sakyi L."/>
            <person name="Cui X.M."/>
            <person name="Yuan T.T."/>
            <person name="Jiang B.G."/>
            <person name="Yang W.F."/>
            <person name="Lam T.T."/>
            <person name="Chang Q.C."/>
            <person name="Ding S.J."/>
            <person name="Wang X.J."/>
            <person name="Zhu J.G."/>
            <person name="Ruan X.D."/>
            <person name="Zhao L."/>
            <person name="Wei J.T."/>
            <person name="Ye R.Z."/>
            <person name="Que T.C."/>
            <person name="Du C.H."/>
            <person name="Zhou Y.H."/>
            <person name="Cheng J.X."/>
            <person name="Dai P.F."/>
            <person name="Guo W.B."/>
            <person name="Han X.H."/>
            <person name="Huang E.J."/>
            <person name="Li L.F."/>
            <person name="Wei W."/>
            <person name="Gao Y.C."/>
            <person name="Liu J.Z."/>
            <person name="Shao H.Z."/>
            <person name="Wang X."/>
            <person name="Wang C.C."/>
            <person name="Yang T.C."/>
            <person name="Huo Q.B."/>
            <person name="Li W."/>
            <person name="Chen H.Y."/>
            <person name="Chen S.E."/>
            <person name="Zhou L.G."/>
            <person name="Ni X.B."/>
            <person name="Tian J.H."/>
            <person name="Sheng Y."/>
            <person name="Liu T."/>
            <person name="Pan Y.S."/>
            <person name="Xia L.Y."/>
            <person name="Li J."/>
            <person name="Zhao F."/>
            <person name="Cao W.C."/>
        </authorList>
    </citation>
    <scope>NUCLEOTIDE SEQUENCE</scope>
    <source>
        <strain evidence="1">Rsan-2018</strain>
    </source>
</reference>